<dbReference type="RefSeq" id="WP_116848696.1">
    <property type="nucleotide sequence ID" value="NZ_QTJU01000007.1"/>
</dbReference>
<reference evidence="1 2" key="1">
    <citation type="submission" date="2018-08" db="EMBL/GenBank/DDBJ databases">
        <title>Chitinophagaceae sp. K23C18032701, a novel bacterium isolated from forest soil.</title>
        <authorList>
            <person name="Wang C."/>
        </authorList>
    </citation>
    <scope>NUCLEOTIDE SEQUENCE [LARGE SCALE GENOMIC DNA]</scope>
    <source>
        <strain evidence="1 2">K23C18032701</strain>
    </source>
</reference>
<dbReference type="Proteomes" id="UP000261284">
    <property type="component" value="Unassembled WGS sequence"/>
</dbReference>
<proteinExistence type="predicted"/>
<name>A0A3E1NGA6_9BACT</name>
<organism evidence="1 2">
    <name type="scientific">Deminuibacter soli</name>
    <dbReference type="NCBI Taxonomy" id="2291815"/>
    <lineage>
        <taxon>Bacteria</taxon>
        <taxon>Pseudomonadati</taxon>
        <taxon>Bacteroidota</taxon>
        <taxon>Chitinophagia</taxon>
        <taxon>Chitinophagales</taxon>
        <taxon>Chitinophagaceae</taxon>
        <taxon>Deminuibacter</taxon>
    </lineage>
</organism>
<dbReference type="AlphaFoldDB" id="A0A3E1NGA6"/>
<dbReference type="EMBL" id="QTJU01000007">
    <property type="protein sequence ID" value="RFM26912.1"/>
    <property type="molecule type" value="Genomic_DNA"/>
</dbReference>
<comment type="caution">
    <text evidence="1">The sequence shown here is derived from an EMBL/GenBank/DDBJ whole genome shotgun (WGS) entry which is preliminary data.</text>
</comment>
<protein>
    <submittedName>
        <fullName evidence="1">Uncharacterized protein</fullName>
    </submittedName>
</protein>
<keyword evidence="2" id="KW-1185">Reference proteome</keyword>
<sequence>MSNDKLLKIRNQKNGIVVSTMESSKYISGYKLEQINDTIVGVDIYTTSIYNVFSDKISVIDIILDKDVKIIMVAGNMMQRNKLASDDYREQEFGGDVLSGNLNYSIAVTLFLKTILTGTGLTNYL</sequence>
<accession>A0A3E1NGA6</accession>
<gene>
    <name evidence="1" type="ORF">DXN05_18175</name>
</gene>
<evidence type="ECO:0000313" key="1">
    <source>
        <dbReference type="EMBL" id="RFM26912.1"/>
    </source>
</evidence>
<evidence type="ECO:0000313" key="2">
    <source>
        <dbReference type="Proteomes" id="UP000261284"/>
    </source>
</evidence>